<dbReference type="Proteomes" id="UP000198919">
    <property type="component" value="Unassembled WGS sequence"/>
</dbReference>
<feature type="coiled-coil region" evidence="1">
    <location>
        <begin position="58"/>
        <end position="85"/>
    </location>
</feature>
<organism evidence="4 5">
    <name type="scientific">Xenorhabdus mauleonii</name>
    <dbReference type="NCBI Taxonomy" id="351675"/>
    <lineage>
        <taxon>Bacteria</taxon>
        <taxon>Pseudomonadati</taxon>
        <taxon>Pseudomonadota</taxon>
        <taxon>Gammaproteobacteria</taxon>
        <taxon>Enterobacterales</taxon>
        <taxon>Morganellaceae</taxon>
        <taxon>Xenorhabdus</taxon>
    </lineage>
</organism>
<name>A0A1I3HU16_9GAMM</name>
<evidence type="ECO:0000313" key="3">
    <source>
        <dbReference type="EMBL" id="PHM40275.1"/>
    </source>
</evidence>
<gene>
    <name evidence="4" type="ORF">SAMN05421680_10166</name>
    <name evidence="3" type="ORF">Xmau_02031</name>
</gene>
<keyword evidence="1" id="KW-0175">Coiled coil</keyword>
<proteinExistence type="predicted"/>
<feature type="chain" id="PRO_5011756281" evidence="2">
    <location>
        <begin position="23"/>
        <end position="147"/>
    </location>
</feature>
<dbReference type="AlphaFoldDB" id="A0A1I3HU16"/>
<evidence type="ECO:0000313" key="6">
    <source>
        <dbReference type="Proteomes" id="UP000224607"/>
    </source>
</evidence>
<evidence type="ECO:0000256" key="2">
    <source>
        <dbReference type="SAM" id="SignalP"/>
    </source>
</evidence>
<evidence type="ECO:0000313" key="5">
    <source>
        <dbReference type="Proteomes" id="UP000198919"/>
    </source>
</evidence>
<evidence type="ECO:0000256" key="1">
    <source>
        <dbReference type="SAM" id="Coils"/>
    </source>
</evidence>
<reference evidence="3 6" key="3">
    <citation type="journal article" date="2017" name="Nat. Microbiol.">
        <title>Natural product diversity associated with the nematode symbionts Photorhabdus and Xenorhabdus.</title>
        <authorList>
            <person name="Tobias N.J."/>
            <person name="Wolff H."/>
            <person name="Djahanschiri B."/>
            <person name="Grundmann F."/>
            <person name="Kronenwerth M."/>
            <person name="Shi Y.M."/>
            <person name="Simonyi S."/>
            <person name="Grun P."/>
            <person name="Shapiro-Ilan D."/>
            <person name="Pidot S.J."/>
            <person name="Stinear T.P."/>
            <person name="Ebersberger I."/>
            <person name="Bode H.B."/>
        </authorList>
    </citation>
    <scope>NUCLEOTIDE SEQUENCE [LARGE SCALE GENOMIC DNA]</scope>
    <source>
        <strain evidence="3 6">DSM 17908</strain>
    </source>
</reference>
<evidence type="ECO:0000313" key="4">
    <source>
        <dbReference type="EMBL" id="SFI39123.1"/>
    </source>
</evidence>
<dbReference type="EMBL" id="NITY01000006">
    <property type="protein sequence ID" value="PHM40275.1"/>
    <property type="molecule type" value="Genomic_DNA"/>
</dbReference>
<sequence length="147" mass="17245">MKIKGVSCLLFVFSVCFSQAFALDLSYKSDIPADNKPSQEYLKKREGLNHGHWDTKKLAEDNALAEKRENELKEYNNRSTQQNNLSFSYDWNEKQFRSAPQLNKTHSMQHVQKQTKRQCYRETKQKLEKEQGNGYSYADIQDACGFY</sequence>
<accession>A0A1I3HU16</accession>
<reference evidence="4" key="1">
    <citation type="submission" date="2016-10" db="EMBL/GenBank/DDBJ databases">
        <authorList>
            <person name="de Groot N.N."/>
        </authorList>
    </citation>
    <scope>NUCLEOTIDE SEQUENCE [LARGE SCALE GENOMIC DNA]</scope>
    <source>
        <strain evidence="4">DSM 17908</strain>
    </source>
</reference>
<keyword evidence="6" id="KW-1185">Reference proteome</keyword>
<dbReference type="RefSeq" id="WP_092507059.1">
    <property type="nucleotide sequence ID" value="NZ_CAWNQB010000056.1"/>
</dbReference>
<protein>
    <submittedName>
        <fullName evidence="4">Uncharacterized protein</fullName>
    </submittedName>
</protein>
<feature type="signal peptide" evidence="2">
    <location>
        <begin position="1"/>
        <end position="22"/>
    </location>
</feature>
<keyword evidence="2" id="KW-0732">Signal</keyword>
<reference evidence="5" key="2">
    <citation type="submission" date="2016-10" db="EMBL/GenBank/DDBJ databases">
        <authorList>
            <person name="Varghese N."/>
            <person name="Submissions S."/>
        </authorList>
    </citation>
    <scope>NUCLEOTIDE SEQUENCE [LARGE SCALE GENOMIC DNA]</scope>
    <source>
        <strain evidence="5">DSM 17908</strain>
    </source>
</reference>
<dbReference type="OrthoDB" id="6465179at2"/>
<dbReference type="EMBL" id="FORG01000001">
    <property type="protein sequence ID" value="SFI39123.1"/>
    <property type="molecule type" value="Genomic_DNA"/>
</dbReference>
<dbReference type="Proteomes" id="UP000224607">
    <property type="component" value="Unassembled WGS sequence"/>
</dbReference>